<dbReference type="OrthoDB" id="4026335at2759"/>
<evidence type="ECO:0000256" key="1">
    <source>
        <dbReference type="SAM" id="MobiDB-lite"/>
    </source>
</evidence>
<dbReference type="eggNOG" id="ENOG502S831">
    <property type="taxonomic scope" value="Eukaryota"/>
</dbReference>
<evidence type="ECO:0000313" key="2">
    <source>
        <dbReference type="EMBL" id="EER34595.1"/>
    </source>
</evidence>
<dbReference type="KEGG" id="ctp:CTRG_01456"/>
<dbReference type="HOGENOM" id="CLU_037138_0_0_1"/>
<name>C5M6H5_CANTT</name>
<gene>
    <name evidence="2" type="ORF">CTRG_01456</name>
</gene>
<feature type="region of interest" description="Disordered" evidence="1">
    <location>
        <begin position="441"/>
        <end position="461"/>
    </location>
</feature>
<dbReference type="GeneID" id="8301344"/>
<proteinExistence type="predicted"/>
<organism evidence="2 3">
    <name type="scientific">Candida tropicalis (strain ATCC MYA-3404 / T1)</name>
    <name type="common">Yeast</name>
    <dbReference type="NCBI Taxonomy" id="294747"/>
    <lineage>
        <taxon>Eukaryota</taxon>
        <taxon>Fungi</taxon>
        <taxon>Dikarya</taxon>
        <taxon>Ascomycota</taxon>
        <taxon>Saccharomycotina</taxon>
        <taxon>Pichiomycetes</taxon>
        <taxon>Debaryomycetaceae</taxon>
        <taxon>Candida/Lodderomyces clade</taxon>
        <taxon>Candida</taxon>
    </lineage>
</organism>
<dbReference type="VEuPathDB" id="FungiDB:CTRG_01456"/>
<dbReference type="STRING" id="294747.C5M6H5"/>
<reference evidence="2 3" key="1">
    <citation type="journal article" date="2009" name="Nature">
        <title>Evolution of pathogenicity and sexual reproduction in eight Candida genomes.</title>
        <authorList>
            <person name="Butler G."/>
            <person name="Rasmussen M.D."/>
            <person name="Lin M.F."/>
            <person name="Santos M.A."/>
            <person name="Sakthikumar S."/>
            <person name="Munro C.A."/>
            <person name="Rheinbay E."/>
            <person name="Grabherr M."/>
            <person name="Forche A."/>
            <person name="Reedy J.L."/>
            <person name="Agrafioti I."/>
            <person name="Arnaud M.B."/>
            <person name="Bates S."/>
            <person name="Brown A.J."/>
            <person name="Brunke S."/>
            <person name="Costanzo M.C."/>
            <person name="Fitzpatrick D.A."/>
            <person name="de Groot P.W."/>
            <person name="Harris D."/>
            <person name="Hoyer L.L."/>
            <person name="Hube B."/>
            <person name="Klis F.M."/>
            <person name="Kodira C."/>
            <person name="Lennard N."/>
            <person name="Logue M.E."/>
            <person name="Martin R."/>
            <person name="Neiman A.M."/>
            <person name="Nikolaou E."/>
            <person name="Quail M.A."/>
            <person name="Quinn J."/>
            <person name="Santos M.C."/>
            <person name="Schmitzberger F.F."/>
            <person name="Sherlock G."/>
            <person name="Shah P."/>
            <person name="Silverstein K.A."/>
            <person name="Skrzypek M.S."/>
            <person name="Soll D."/>
            <person name="Staggs R."/>
            <person name="Stansfield I."/>
            <person name="Stumpf M.P."/>
            <person name="Sudbery P.E."/>
            <person name="Srikantha T."/>
            <person name="Zeng Q."/>
            <person name="Berman J."/>
            <person name="Berriman M."/>
            <person name="Heitman J."/>
            <person name="Gow N.A."/>
            <person name="Lorenz M.C."/>
            <person name="Birren B.W."/>
            <person name="Kellis M."/>
            <person name="Cuomo C.A."/>
        </authorList>
    </citation>
    <scope>NUCLEOTIDE SEQUENCE [LARGE SCALE GENOMIC DNA]</scope>
    <source>
        <strain evidence="3">ATCC MYA-3404 / T1</strain>
    </source>
</reference>
<sequence>MFEALFKKKKVTPNNELSGLPATSLGLSSGARYINGLDSAKEEYTTWDLFVVHVLRVMLNFTIFAYMRLLYVHSLIVNTWELVQIVYFDLRYKFASHETDPTKRYVQTIIDESIFYWEMLWYIPVVIWKVFNPRTGTPVGLAKCMEYIPKINNPKSIALILQLNPPMLVPPPEIPQPYLDADRKIRIPEKKEVQYVIAIRNEYFTQCKTHIAAERVRLLREMGRFITWCCLVPSIIEVTIFEKSGACWDGDSNFIDSIKNAILVELVALANTFDPDELKSFKKILPQIALLDKYSKVTYIVNDGEAELQNEGPDITVDDILSSYGDQRKLLVNLCDHRVRSVNYPKLVEHIVQEDLQPNDRIFNEEFPPSSDLVIAPANHGHYISKCSGFACVDSDIKKKIKSIVYFSHIKFGYPFFSRSMYHYALEFPFRLGDNFDDDEEEYVNDGTARPRDQSTADTVPPSEEMMNVFKRISTSSLRPSSGFSSRISRIPSPRSMIAKSLS</sequence>
<dbReference type="AlphaFoldDB" id="C5M6H5"/>
<accession>C5M6H5</accession>
<evidence type="ECO:0000313" key="3">
    <source>
        <dbReference type="Proteomes" id="UP000002037"/>
    </source>
</evidence>
<protein>
    <submittedName>
        <fullName evidence="2">Uncharacterized protein</fullName>
    </submittedName>
</protein>
<dbReference type="EMBL" id="GG692396">
    <property type="protein sequence ID" value="EER34595.1"/>
    <property type="molecule type" value="Genomic_DNA"/>
</dbReference>
<dbReference type="RefSeq" id="XP_002547150.1">
    <property type="nucleotide sequence ID" value="XM_002547104.1"/>
</dbReference>
<keyword evidence="3" id="KW-1185">Reference proteome</keyword>
<dbReference type="Proteomes" id="UP000002037">
    <property type="component" value="Unassembled WGS sequence"/>
</dbReference>